<gene>
    <name evidence="1" type="ORF">MU846_11435</name>
</gene>
<dbReference type="Proteomes" id="UP001165524">
    <property type="component" value="Unassembled WGS sequence"/>
</dbReference>
<protein>
    <submittedName>
        <fullName evidence="1">Uncharacterized protein</fullName>
    </submittedName>
</protein>
<reference evidence="1" key="1">
    <citation type="submission" date="2022-04" db="EMBL/GenBank/DDBJ databases">
        <title>Alcanivorax sp. CY1518 draft genome sequence.</title>
        <authorList>
            <person name="Zhao G."/>
            <person name="An M."/>
        </authorList>
    </citation>
    <scope>NUCLEOTIDE SEQUENCE</scope>
    <source>
        <strain evidence="1">CY1518</strain>
    </source>
</reference>
<evidence type="ECO:0000313" key="1">
    <source>
        <dbReference type="EMBL" id="MCK0538323.1"/>
    </source>
</evidence>
<dbReference type="EMBL" id="JALKII010000007">
    <property type="protein sequence ID" value="MCK0538323.1"/>
    <property type="molecule type" value="Genomic_DNA"/>
</dbReference>
<name>A0ABT0E9B1_9GAMM</name>
<keyword evidence="2" id="KW-1185">Reference proteome</keyword>
<accession>A0ABT0E9B1</accession>
<comment type="caution">
    <text evidence="1">The sequence shown here is derived from an EMBL/GenBank/DDBJ whole genome shotgun (WGS) entry which is preliminary data.</text>
</comment>
<evidence type="ECO:0000313" key="2">
    <source>
        <dbReference type="Proteomes" id="UP001165524"/>
    </source>
</evidence>
<organism evidence="1 2">
    <name type="scientific">Alcanivorax quisquiliarum</name>
    <dbReference type="NCBI Taxonomy" id="2933565"/>
    <lineage>
        <taxon>Bacteria</taxon>
        <taxon>Pseudomonadati</taxon>
        <taxon>Pseudomonadota</taxon>
        <taxon>Gammaproteobacteria</taxon>
        <taxon>Oceanospirillales</taxon>
        <taxon>Alcanivoracaceae</taxon>
        <taxon>Alcanivorax</taxon>
    </lineage>
</organism>
<dbReference type="RefSeq" id="WP_246952838.1">
    <property type="nucleotide sequence ID" value="NZ_JALKII010000007.1"/>
</dbReference>
<sequence>MDYWSVLVHLNEEDIPLTYRRCEGIFCEDTGTATLGISPQGRLLANPPLLDSPELAEALLETVRPLITTRPYGPRSHLSIRLRHPCEEWSTRQIARDSAAVRRALGLPN</sequence>
<proteinExistence type="predicted"/>